<evidence type="ECO:0000256" key="2">
    <source>
        <dbReference type="ARBA" id="ARBA00022763"/>
    </source>
</evidence>
<proteinExistence type="predicted"/>
<keyword evidence="4" id="KW-0862">Zinc</keyword>
<organism evidence="9 10">
    <name type="scientific">Sphenodon punctatus</name>
    <name type="common">Tuatara</name>
    <name type="synonym">Hatteria punctata</name>
    <dbReference type="NCBI Taxonomy" id="8508"/>
    <lineage>
        <taxon>Eukaryota</taxon>
        <taxon>Metazoa</taxon>
        <taxon>Chordata</taxon>
        <taxon>Craniata</taxon>
        <taxon>Vertebrata</taxon>
        <taxon>Euteleostomi</taxon>
        <taxon>Lepidosauria</taxon>
        <taxon>Sphenodontia</taxon>
        <taxon>Sphenodontidae</taxon>
        <taxon>Sphenodon</taxon>
    </lineage>
</organism>
<dbReference type="GO" id="GO:0003677">
    <property type="term" value="F:DNA binding"/>
    <property type="evidence" value="ECO:0007669"/>
    <property type="project" value="InterPro"/>
</dbReference>
<keyword evidence="2 6" id="KW-0227">DNA damage</keyword>
<dbReference type="AlphaFoldDB" id="A0A8D0HHC0"/>
<dbReference type="InterPro" id="IPR006642">
    <property type="entry name" value="Rad18_UBZ4"/>
</dbReference>
<dbReference type="PANTHER" id="PTHR21541:SF3">
    <property type="entry name" value="STRUCTURE-SPECIFIC ENDONUCLEASE SUBUNIT SLX4"/>
    <property type="match status" value="1"/>
</dbReference>
<dbReference type="GO" id="GO:0033557">
    <property type="term" value="C:Slx1-Slx4 complex"/>
    <property type="evidence" value="ECO:0007669"/>
    <property type="project" value="TreeGrafter"/>
</dbReference>
<protein>
    <recommendedName>
        <fullName evidence="8">UBZ4-type domain-containing protein</fullName>
    </recommendedName>
</protein>
<evidence type="ECO:0000256" key="1">
    <source>
        <dbReference type="ARBA" id="ARBA00022723"/>
    </source>
</evidence>
<dbReference type="Ensembl" id="ENSSPUT00000023189.1">
    <property type="protein sequence ID" value="ENSSPUP00000021763.1"/>
    <property type="gene ID" value="ENSSPUG00000016711.1"/>
</dbReference>
<name>A0A8D0HHC0_SPHPU</name>
<dbReference type="PROSITE" id="PS51908">
    <property type="entry name" value="ZF_UBZ4"/>
    <property type="match status" value="1"/>
</dbReference>
<feature type="domain" description="UBZ4-type" evidence="8">
    <location>
        <begin position="77"/>
        <end position="107"/>
    </location>
</feature>
<evidence type="ECO:0000256" key="7">
    <source>
        <dbReference type="SAM" id="MobiDB-lite"/>
    </source>
</evidence>
<evidence type="ECO:0000259" key="8">
    <source>
        <dbReference type="PROSITE" id="PS51908"/>
    </source>
</evidence>
<keyword evidence="5 6" id="KW-0234">DNA repair</keyword>
<dbReference type="GO" id="GO:0006281">
    <property type="term" value="P:DNA repair"/>
    <property type="evidence" value="ECO:0007669"/>
    <property type="project" value="UniProtKB-KW"/>
</dbReference>
<reference evidence="9" key="1">
    <citation type="submission" date="2025-08" db="UniProtKB">
        <authorList>
            <consortium name="Ensembl"/>
        </authorList>
    </citation>
    <scope>IDENTIFICATION</scope>
</reference>
<keyword evidence="10" id="KW-1185">Reference proteome</keyword>
<reference evidence="9" key="2">
    <citation type="submission" date="2025-09" db="UniProtKB">
        <authorList>
            <consortium name="Ensembl"/>
        </authorList>
    </citation>
    <scope>IDENTIFICATION</scope>
</reference>
<evidence type="ECO:0000313" key="10">
    <source>
        <dbReference type="Proteomes" id="UP000694392"/>
    </source>
</evidence>
<evidence type="ECO:0000256" key="6">
    <source>
        <dbReference type="PROSITE-ProRule" id="PRU01256"/>
    </source>
</evidence>
<evidence type="ECO:0000256" key="4">
    <source>
        <dbReference type="ARBA" id="ARBA00022833"/>
    </source>
</evidence>
<feature type="region of interest" description="Disordered" evidence="7">
    <location>
        <begin position="167"/>
        <end position="195"/>
    </location>
</feature>
<feature type="region of interest" description="Disordered" evidence="7">
    <location>
        <begin position="216"/>
        <end position="255"/>
    </location>
</feature>
<accession>A0A8D0HHC0</accession>
<evidence type="ECO:0000313" key="9">
    <source>
        <dbReference type="Ensembl" id="ENSSPUP00000021763.1"/>
    </source>
</evidence>
<feature type="compositionally biased region" description="Basic and acidic residues" evidence="7">
    <location>
        <begin position="243"/>
        <end position="255"/>
    </location>
</feature>
<dbReference type="GO" id="GO:0008270">
    <property type="term" value="F:zinc ion binding"/>
    <property type="evidence" value="ECO:0007669"/>
    <property type="project" value="UniProtKB-KW"/>
</dbReference>
<dbReference type="Proteomes" id="UP000694392">
    <property type="component" value="Unplaced"/>
</dbReference>
<keyword evidence="1" id="KW-0479">Metal-binding</keyword>
<dbReference type="GeneTree" id="ENSGT00390000014091"/>
<evidence type="ECO:0000256" key="5">
    <source>
        <dbReference type="ARBA" id="ARBA00023204"/>
    </source>
</evidence>
<dbReference type="OMA" id="ADICEAR"/>
<sequence length="255" mass="28299">MKQFKRLEPEKLTHIPECSLPETLTDGISAMSQVKSGLWNASTQNLPVIQQDGALSLALQQEFKEQEVPRSLEEAGLFFCQICQKDLSAMNSVRREQHANRCLDDMESLQVPSASTTRIPECPICGKLFHAPKSRANHLKRCANKMEVPPQLLLQAVRLQASALSDGPLAAPSQLSTSKRKGCSKEKESTKKRKTVKMGGTDEDLMVAMAMSRSLLEEEEKEKAKSVPSIILESTAPNRRKPRADICEARSRDIA</sequence>
<keyword evidence="3 6" id="KW-0863">Zinc-finger</keyword>
<evidence type="ECO:0000256" key="3">
    <source>
        <dbReference type="ARBA" id="ARBA00022771"/>
    </source>
</evidence>
<dbReference type="PANTHER" id="PTHR21541">
    <property type="entry name" value="BTB POZ DOMAIN CONTAINING 12"/>
    <property type="match status" value="1"/>
</dbReference>
<dbReference type="GO" id="GO:0000712">
    <property type="term" value="P:resolution of meiotic recombination intermediates"/>
    <property type="evidence" value="ECO:0007669"/>
    <property type="project" value="TreeGrafter"/>
</dbReference>